<dbReference type="InterPro" id="IPR000515">
    <property type="entry name" value="MetI-like"/>
</dbReference>
<proteinExistence type="inferred from homology"/>
<feature type="transmembrane region" description="Helical" evidence="8">
    <location>
        <begin position="188"/>
        <end position="207"/>
    </location>
</feature>
<name>A0AB35HMY3_TETHA</name>
<evidence type="ECO:0000256" key="2">
    <source>
        <dbReference type="ARBA" id="ARBA00022448"/>
    </source>
</evidence>
<evidence type="ECO:0000256" key="8">
    <source>
        <dbReference type="RuleBase" id="RU363032"/>
    </source>
</evidence>
<feature type="transmembrane region" description="Helical" evidence="8">
    <location>
        <begin position="20"/>
        <end position="44"/>
    </location>
</feature>
<evidence type="ECO:0000256" key="7">
    <source>
        <dbReference type="ARBA" id="ARBA00023136"/>
    </source>
</evidence>
<reference evidence="10" key="2">
    <citation type="journal article" date="2021" name="BMC Microbiol.">
        <title>The diversity among the species Tetragenococcus halophilus including new isolates from a lupine seed fermentation.</title>
        <authorList>
            <person name="Link T."/>
            <person name="Vogel R.F."/>
            <person name="Ehrmann M.A."/>
        </authorList>
    </citation>
    <scope>NUCLEOTIDE SEQUENCE</scope>
    <source>
        <strain evidence="10">TMW 2.2257</strain>
    </source>
</reference>
<dbReference type="InterPro" id="IPR010065">
    <property type="entry name" value="AA_ABC_transptr_permease_3TM"/>
</dbReference>
<dbReference type="GO" id="GO:0022857">
    <property type="term" value="F:transmembrane transporter activity"/>
    <property type="evidence" value="ECO:0007669"/>
    <property type="project" value="InterPro"/>
</dbReference>
<keyword evidence="7 8" id="KW-0472">Membrane</keyword>
<dbReference type="GO" id="GO:0006865">
    <property type="term" value="P:amino acid transport"/>
    <property type="evidence" value="ECO:0007669"/>
    <property type="project" value="UniProtKB-KW"/>
</dbReference>
<accession>A0AB35HMY3</accession>
<dbReference type="SUPFAM" id="SSF161098">
    <property type="entry name" value="MetI-like"/>
    <property type="match status" value="1"/>
</dbReference>
<evidence type="ECO:0000256" key="3">
    <source>
        <dbReference type="ARBA" id="ARBA00022475"/>
    </source>
</evidence>
<evidence type="ECO:0000256" key="4">
    <source>
        <dbReference type="ARBA" id="ARBA00022692"/>
    </source>
</evidence>
<dbReference type="RefSeq" id="WP_253210003.1">
    <property type="nucleotide sequence ID" value="NZ_JACACB010000005.1"/>
</dbReference>
<dbReference type="PANTHER" id="PTHR30614:SF0">
    <property type="entry name" value="L-CYSTINE TRANSPORT SYSTEM PERMEASE PROTEIN TCYL"/>
    <property type="match status" value="1"/>
</dbReference>
<protein>
    <submittedName>
        <fullName evidence="10">Amino acid ABC transporter permease</fullName>
    </submittedName>
</protein>
<feature type="transmembrane region" description="Helical" evidence="8">
    <location>
        <begin position="91"/>
        <end position="112"/>
    </location>
</feature>
<evidence type="ECO:0000313" key="11">
    <source>
        <dbReference type="Proteomes" id="UP001057280"/>
    </source>
</evidence>
<dbReference type="PROSITE" id="PS50928">
    <property type="entry name" value="ABC_TM1"/>
    <property type="match status" value="1"/>
</dbReference>
<keyword evidence="3" id="KW-1003">Cell membrane</keyword>
<evidence type="ECO:0000256" key="1">
    <source>
        <dbReference type="ARBA" id="ARBA00004651"/>
    </source>
</evidence>
<keyword evidence="5" id="KW-0029">Amino-acid transport</keyword>
<evidence type="ECO:0000259" key="9">
    <source>
        <dbReference type="PROSITE" id="PS50928"/>
    </source>
</evidence>
<dbReference type="Pfam" id="PF00528">
    <property type="entry name" value="BPD_transp_1"/>
    <property type="match status" value="1"/>
</dbReference>
<dbReference type="CDD" id="cd06261">
    <property type="entry name" value="TM_PBP2"/>
    <property type="match status" value="1"/>
</dbReference>
<organism evidence="10 11">
    <name type="scientific">Tetragenococcus halophilus</name>
    <name type="common">Pediococcus halophilus</name>
    <dbReference type="NCBI Taxonomy" id="51669"/>
    <lineage>
        <taxon>Bacteria</taxon>
        <taxon>Bacillati</taxon>
        <taxon>Bacillota</taxon>
        <taxon>Bacilli</taxon>
        <taxon>Lactobacillales</taxon>
        <taxon>Enterococcaceae</taxon>
        <taxon>Tetragenococcus</taxon>
    </lineage>
</organism>
<feature type="domain" description="ABC transmembrane type-1" evidence="9">
    <location>
        <begin position="16"/>
        <end position="208"/>
    </location>
</feature>
<comment type="similarity">
    <text evidence="8">Belongs to the binding-protein-dependent transport system permease family.</text>
</comment>
<sequence length="219" mass="24348">MERQLEIIDDSFFDILKAGISVTIPLAVFSFLVGILLAVLIASARLSSYRILQKIAAFYVWIIRGTPLLVQLYIIFFGLPSLGVSLEPWPAGIIAFAINFGAYASESIRGAITSIPKGQIEAAESLGMSSFQVFWRAILPQAVRVAIPALMGNFISLVKQTSLASTVTIMDLMLIADRFVSRYYETMLIYLEVAVIYLLFTSILTWLQGKVEKRFSTYV</sequence>
<keyword evidence="6 8" id="KW-1133">Transmembrane helix</keyword>
<evidence type="ECO:0000256" key="6">
    <source>
        <dbReference type="ARBA" id="ARBA00022989"/>
    </source>
</evidence>
<dbReference type="GO" id="GO:0043190">
    <property type="term" value="C:ATP-binding cassette (ABC) transporter complex"/>
    <property type="evidence" value="ECO:0007669"/>
    <property type="project" value="InterPro"/>
</dbReference>
<evidence type="ECO:0000313" key="10">
    <source>
        <dbReference type="EMBL" id="MCO8297437.1"/>
    </source>
</evidence>
<comment type="subcellular location">
    <subcellularLocation>
        <location evidence="1 8">Cell membrane</location>
        <topology evidence="1 8">Multi-pass membrane protein</topology>
    </subcellularLocation>
</comment>
<feature type="transmembrane region" description="Helical" evidence="8">
    <location>
        <begin position="56"/>
        <end position="79"/>
    </location>
</feature>
<dbReference type="InterPro" id="IPR035906">
    <property type="entry name" value="MetI-like_sf"/>
</dbReference>
<reference evidence="10" key="1">
    <citation type="submission" date="2020-06" db="EMBL/GenBank/DDBJ databases">
        <authorList>
            <person name="Link T."/>
            <person name="Ehrmann M."/>
        </authorList>
    </citation>
    <scope>NUCLEOTIDE SEQUENCE</scope>
    <source>
        <strain evidence="10">TMW 2.2257</strain>
    </source>
</reference>
<dbReference type="Gene3D" id="1.10.3720.10">
    <property type="entry name" value="MetI-like"/>
    <property type="match status" value="1"/>
</dbReference>
<dbReference type="Proteomes" id="UP001057280">
    <property type="component" value="Unassembled WGS sequence"/>
</dbReference>
<keyword evidence="2 8" id="KW-0813">Transport</keyword>
<gene>
    <name evidence="10" type="ORF">HXW75_02990</name>
</gene>
<keyword evidence="4 8" id="KW-0812">Transmembrane</keyword>
<comment type="caution">
    <text evidence="10">The sequence shown here is derived from an EMBL/GenBank/DDBJ whole genome shotgun (WGS) entry which is preliminary data.</text>
</comment>
<dbReference type="InterPro" id="IPR043429">
    <property type="entry name" value="ArtM/GltK/GlnP/TcyL/YhdX-like"/>
</dbReference>
<dbReference type="EMBL" id="JACACB010000005">
    <property type="protein sequence ID" value="MCO8297437.1"/>
    <property type="molecule type" value="Genomic_DNA"/>
</dbReference>
<dbReference type="NCBIfam" id="TIGR01726">
    <property type="entry name" value="HEQRo_perm_3TM"/>
    <property type="match status" value="1"/>
</dbReference>
<dbReference type="PANTHER" id="PTHR30614">
    <property type="entry name" value="MEMBRANE COMPONENT OF AMINO ACID ABC TRANSPORTER"/>
    <property type="match status" value="1"/>
</dbReference>
<dbReference type="AlphaFoldDB" id="A0AB35HMY3"/>
<evidence type="ECO:0000256" key="5">
    <source>
        <dbReference type="ARBA" id="ARBA00022970"/>
    </source>
</evidence>